<keyword evidence="8 9" id="KW-0289">Folate biosynthesis</keyword>
<dbReference type="Proteomes" id="UP000199355">
    <property type="component" value="Unassembled WGS sequence"/>
</dbReference>
<dbReference type="GO" id="GO:0046656">
    <property type="term" value="P:folic acid biosynthetic process"/>
    <property type="evidence" value="ECO:0007669"/>
    <property type="project" value="UniProtKB-KW"/>
</dbReference>
<protein>
    <recommendedName>
        <fullName evidence="4 9">Dihydropteroate synthase</fullName>
        <shortName evidence="9">DHPS</shortName>
        <ecNumber evidence="4 9">2.5.1.15</ecNumber>
    </recommendedName>
    <alternativeName>
        <fullName evidence="9">Dihydropteroate pyrophosphorylase</fullName>
    </alternativeName>
</protein>
<dbReference type="SUPFAM" id="SSF51717">
    <property type="entry name" value="Dihydropteroate synthetase-like"/>
    <property type="match status" value="1"/>
</dbReference>
<dbReference type="Pfam" id="PF00809">
    <property type="entry name" value="Pterin_bind"/>
    <property type="match status" value="1"/>
</dbReference>
<comment type="function">
    <text evidence="9">Catalyzes the condensation of para-aminobenzoate (pABA) with 6-hydroxymethyl-7,8-dihydropterin diphosphate (DHPt-PP) to form 7,8-dihydropteroate (H2Pte), the immediate precursor of folate derivatives.</text>
</comment>
<dbReference type="NCBIfam" id="TIGR01496">
    <property type="entry name" value="DHPS"/>
    <property type="match status" value="1"/>
</dbReference>
<dbReference type="Gene3D" id="3.20.20.20">
    <property type="entry name" value="Dihydropteroate synthase-like"/>
    <property type="match status" value="1"/>
</dbReference>
<dbReference type="AlphaFoldDB" id="A0A1G7JGT4"/>
<dbReference type="RefSeq" id="WP_092152777.1">
    <property type="nucleotide sequence ID" value="NZ_FNBX01000003.1"/>
</dbReference>
<reference evidence="12" key="1">
    <citation type="submission" date="2016-10" db="EMBL/GenBank/DDBJ databases">
        <authorList>
            <person name="Varghese N."/>
            <person name="Submissions S."/>
        </authorList>
    </citation>
    <scope>NUCLEOTIDE SEQUENCE [LARGE SCALE GENOMIC DNA]</scope>
    <source>
        <strain evidence="12">KHC7</strain>
    </source>
</reference>
<dbReference type="PANTHER" id="PTHR20941:SF1">
    <property type="entry name" value="FOLIC ACID SYNTHESIS PROTEIN FOL1"/>
    <property type="match status" value="1"/>
</dbReference>
<dbReference type="OrthoDB" id="9811744at2"/>
<accession>A0A1G7JGT4</accession>
<evidence type="ECO:0000313" key="11">
    <source>
        <dbReference type="EMBL" id="SDF24126.1"/>
    </source>
</evidence>
<evidence type="ECO:0000256" key="9">
    <source>
        <dbReference type="RuleBase" id="RU361205"/>
    </source>
</evidence>
<organism evidence="11 12">
    <name type="scientific">Desulfovibrio legallii</name>
    <dbReference type="NCBI Taxonomy" id="571438"/>
    <lineage>
        <taxon>Bacteria</taxon>
        <taxon>Pseudomonadati</taxon>
        <taxon>Thermodesulfobacteriota</taxon>
        <taxon>Desulfovibrionia</taxon>
        <taxon>Desulfovibrionales</taxon>
        <taxon>Desulfovibrionaceae</taxon>
        <taxon>Desulfovibrio</taxon>
    </lineage>
</organism>
<evidence type="ECO:0000256" key="3">
    <source>
        <dbReference type="ARBA" id="ARBA00004763"/>
    </source>
</evidence>
<evidence type="ECO:0000256" key="8">
    <source>
        <dbReference type="ARBA" id="ARBA00022909"/>
    </source>
</evidence>
<dbReference type="STRING" id="571438.SAMN05192586_1035"/>
<keyword evidence="5 9" id="KW-0808">Transferase</keyword>
<comment type="pathway">
    <text evidence="3 9">Cofactor biosynthesis; tetrahydrofolate biosynthesis; 7,8-dihydrofolate from 2-amino-4-hydroxy-6-hydroxymethyl-7,8-dihydropteridine diphosphate and 4-aminobenzoate: step 1/2.</text>
</comment>
<evidence type="ECO:0000256" key="6">
    <source>
        <dbReference type="ARBA" id="ARBA00022723"/>
    </source>
</evidence>
<evidence type="ECO:0000256" key="2">
    <source>
        <dbReference type="ARBA" id="ARBA00001946"/>
    </source>
</evidence>
<proteinExistence type="inferred from homology"/>
<dbReference type="UniPathway" id="UPA00077">
    <property type="reaction ID" value="UER00156"/>
</dbReference>
<sequence>MTKNNGAAVVTAAAWHIMGGRALTTPAPFGVMGIVNLTPDSFYDGGRHPSGPAGLAHALKLQAQGADILDLGAESSRPGAAAVEPQDELARLLPVLAGLRRLAPTAVLSVDTYHAATAAAVLDMGAAIINDISACAFDPALLDVLVQYRPGYVLMHSQGRPDTMQRDPRYTDVRREVAAFFEREMNRLVRAGLPENRIVLDPGIGFGKTLEHNLTLLAHPEDWLALGRPVLMGLSMKSVFGGLLGLPATARGTATDTATALLRARGVFWHRVHRVAAARHSLAVATALTARP</sequence>
<evidence type="ECO:0000256" key="7">
    <source>
        <dbReference type="ARBA" id="ARBA00022842"/>
    </source>
</evidence>
<feature type="domain" description="Pterin-binding" evidence="10">
    <location>
        <begin position="29"/>
        <end position="283"/>
    </location>
</feature>
<dbReference type="EMBL" id="FNBX01000003">
    <property type="protein sequence ID" value="SDF24126.1"/>
    <property type="molecule type" value="Genomic_DNA"/>
</dbReference>
<comment type="catalytic activity">
    <reaction evidence="1">
        <text>(7,8-dihydropterin-6-yl)methyl diphosphate + 4-aminobenzoate = 7,8-dihydropteroate + diphosphate</text>
        <dbReference type="Rhea" id="RHEA:19949"/>
        <dbReference type="ChEBI" id="CHEBI:17836"/>
        <dbReference type="ChEBI" id="CHEBI:17839"/>
        <dbReference type="ChEBI" id="CHEBI:33019"/>
        <dbReference type="ChEBI" id="CHEBI:72950"/>
        <dbReference type="EC" id="2.5.1.15"/>
    </reaction>
</comment>
<dbReference type="InterPro" id="IPR000489">
    <property type="entry name" value="Pterin-binding_dom"/>
</dbReference>
<dbReference type="InterPro" id="IPR011005">
    <property type="entry name" value="Dihydropteroate_synth-like_sf"/>
</dbReference>
<dbReference type="PROSITE" id="PS50972">
    <property type="entry name" value="PTERIN_BINDING"/>
    <property type="match status" value="1"/>
</dbReference>
<comment type="similarity">
    <text evidence="9">Belongs to the DHPS family.</text>
</comment>
<name>A0A1G7JGT4_9BACT</name>
<dbReference type="InterPro" id="IPR045031">
    <property type="entry name" value="DHP_synth-like"/>
</dbReference>
<dbReference type="PROSITE" id="PS00793">
    <property type="entry name" value="DHPS_2"/>
    <property type="match status" value="1"/>
</dbReference>
<dbReference type="GO" id="GO:0004156">
    <property type="term" value="F:dihydropteroate synthase activity"/>
    <property type="evidence" value="ECO:0007669"/>
    <property type="project" value="UniProtKB-EC"/>
</dbReference>
<dbReference type="CDD" id="cd00739">
    <property type="entry name" value="DHPS"/>
    <property type="match status" value="1"/>
</dbReference>
<evidence type="ECO:0000256" key="5">
    <source>
        <dbReference type="ARBA" id="ARBA00022679"/>
    </source>
</evidence>
<dbReference type="GO" id="GO:0046872">
    <property type="term" value="F:metal ion binding"/>
    <property type="evidence" value="ECO:0007669"/>
    <property type="project" value="UniProtKB-KW"/>
</dbReference>
<dbReference type="GO" id="GO:0046654">
    <property type="term" value="P:tetrahydrofolate biosynthetic process"/>
    <property type="evidence" value="ECO:0007669"/>
    <property type="project" value="UniProtKB-UniPathway"/>
</dbReference>
<keyword evidence="12" id="KW-1185">Reference proteome</keyword>
<evidence type="ECO:0000313" key="12">
    <source>
        <dbReference type="Proteomes" id="UP000199355"/>
    </source>
</evidence>
<keyword evidence="6 9" id="KW-0479">Metal-binding</keyword>
<evidence type="ECO:0000256" key="4">
    <source>
        <dbReference type="ARBA" id="ARBA00012458"/>
    </source>
</evidence>
<keyword evidence="7 9" id="KW-0460">Magnesium</keyword>
<evidence type="ECO:0000256" key="1">
    <source>
        <dbReference type="ARBA" id="ARBA00000012"/>
    </source>
</evidence>
<gene>
    <name evidence="11" type="ORF">SAMN05192586_1035</name>
</gene>
<dbReference type="PANTHER" id="PTHR20941">
    <property type="entry name" value="FOLATE SYNTHESIS PROTEINS"/>
    <property type="match status" value="1"/>
</dbReference>
<dbReference type="InterPro" id="IPR006390">
    <property type="entry name" value="DHP_synth_dom"/>
</dbReference>
<evidence type="ECO:0000259" key="10">
    <source>
        <dbReference type="PROSITE" id="PS50972"/>
    </source>
</evidence>
<dbReference type="PROSITE" id="PS00792">
    <property type="entry name" value="DHPS_1"/>
    <property type="match status" value="1"/>
</dbReference>
<comment type="cofactor">
    <cofactor evidence="2 9">
        <name>Mg(2+)</name>
        <dbReference type="ChEBI" id="CHEBI:18420"/>
    </cofactor>
</comment>
<dbReference type="EC" id="2.5.1.15" evidence="4 9"/>
<dbReference type="GO" id="GO:0005829">
    <property type="term" value="C:cytosol"/>
    <property type="evidence" value="ECO:0007669"/>
    <property type="project" value="TreeGrafter"/>
</dbReference>